<dbReference type="PANTHER" id="PTHR43201:SF5">
    <property type="entry name" value="MEDIUM-CHAIN ACYL-COA LIGASE ACSF2, MITOCHONDRIAL"/>
    <property type="match status" value="1"/>
</dbReference>
<evidence type="ECO:0000313" key="5">
    <source>
        <dbReference type="EMBL" id="WFL78163.1"/>
    </source>
</evidence>
<evidence type="ECO:0000259" key="3">
    <source>
        <dbReference type="Pfam" id="PF00501"/>
    </source>
</evidence>
<organism evidence="5 6">
    <name type="scientific">Altererythrobacter arenosus</name>
    <dbReference type="NCBI Taxonomy" id="3032592"/>
    <lineage>
        <taxon>Bacteria</taxon>
        <taxon>Pseudomonadati</taxon>
        <taxon>Pseudomonadota</taxon>
        <taxon>Alphaproteobacteria</taxon>
        <taxon>Sphingomonadales</taxon>
        <taxon>Erythrobacteraceae</taxon>
        <taxon>Altererythrobacter</taxon>
    </lineage>
</organism>
<keyword evidence="6" id="KW-1185">Reference proteome</keyword>
<dbReference type="Gene3D" id="3.40.50.12780">
    <property type="entry name" value="N-terminal domain of ligase-like"/>
    <property type="match status" value="1"/>
</dbReference>
<proteinExistence type="inferred from homology"/>
<sequence>MYDVQLSEAHFAAQSGTPLRELTIGGLLRQQAQERGDQLALRELCPDGTMGREWSFTELLADCEKLGRALASRHAPGARIAIYAMNCPEWVLTQFGAALAGLTVVTVNPAYIAKELRYVLKQSGAVAIYHGNQARGTPLAPVVAEACADLPQVATRMDFTVLNDLFAGHEAGELAELDPHGVLQIQYTSGTTGFPKGVQIRHWSVLQNNTDMMRRWGCEPGDANLTPTPLFHAGSSCFLFGCLGMGMTFIPMPHFDPAMQIETIEREKVQYTGGVPTMLTMIVDELERNPRDVSSVRALMSGAAMVAPELARKAERLFGAPLVVIYGQTESAVAITLGQLTDSDPDRRETIGQPMPHLEVSIRSVDDNSTCAVGEQGEICARGYNIMIGYNDNAEATAQTIDSDGWLHTGDLGTMDERGYVKITGRVKEMIIRGGENLFPAEIENAMLEHPAVFEVAVVGIPDEKWGEIVACFMRKAEGHERPDEAELRAFIRERLSPQKTPSIWIWVEQYPMTGSGKIQKFALRNAYLSGKYEEEPA</sequence>
<dbReference type="PANTHER" id="PTHR43201">
    <property type="entry name" value="ACYL-COA SYNTHETASE"/>
    <property type="match status" value="1"/>
</dbReference>
<dbReference type="Pfam" id="PF13193">
    <property type="entry name" value="AMP-binding_C"/>
    <property type="match status" value="1"/>
</dbReference>
<dbReference type="RefSeq" id="WP_278016853.1">
    <property type="nucleotide sequence ID" value="NZ_CP121106.1"/>
</dbReference>
<protein>
    <submittedName>
        <fullName evidence="5">AMP-binding protein</fullName>
    </submittedName>
</protein>
<dbReference type="InterPro" id="IPR020845">
    <property type="entry name" value="AMP-binding_CS"/>
</dbReference>
<accession>A0ABY8FT25</accession>
<feature type="domain" description="AMP-dependent synthetase/ligase" evidence="3">
    <location>
        <begin position="28"/>
        <end position="390"/>
    </location>
</feature>
<dbReference type="InterPro" id="IPR045851">
    <property type="entry name" value="AMP-bd_C_sf"/>
</dbReference>
<gene>
    <name evidence="5" type="ORF">P7228_03600</name>
</gene>
<evidence type="ECO:0000256" key="2">
    <source>
        <dbReference type="ARBA" id="ARBA00022598"/>
    </source>
</evidence>
<dbReference type="PROSITE" id="PS00455">
    <property type="entry name" value="AMP_BINDING"/>
    <property type="match status" value="1"/>
</dbReference>
<name>A0ABY8FT25_9SPHN</name>
<dbReference type="InterPro" id="IPR000873">
    <property type="entry name" value="AMP-dep_synth/lig_dom"/>
</dbReference>
<dbReference type="Pfam" id="PF00501">
    <property type="entry name" value="AMP-binding"/>
    <property type="match status" value="1"/>
</dbReference>
<comment type="similarity">
    <text evidence="1">Belongs to the ATP-dependent AMP-binding enzyme family.</text>
</comment>
<dbReference type="Gene3D" id="3.30.300.30">
    <property type="match status" value="1"/>
</dbReference>
<dbReference type="InterPro" id="IPR025110">
    <property type="entry name" value="AMP-bd_C"/>
</dbReference>
<evidence type="ECO:0000256" key="1">
    <source>
        <dbReference type="ARBA" id="ARBA00006432"/>
    </source>
</evidence>
<feature type="domain" description="AMP-binding enzyme C-terminal" evidence="4">
    <location>
        <begin position="442"/>
        <end position="518"/>
    </location>
</feature>
<reference evidence="5 6" key="1">
    <citation type="submission" date="2023-03" db="EMBL/GenBank/DDBJ databases">
        <title>Altererythrobacter sp. CAU 1644 isolated from sand.</title>
        <authorList>
            <person name="Kim W."/>
        </authorList>
    </citation>
    <scope>NUCLEOTIDE SEQUENCE [LARGE SCALE GENOMIC DNA]</scope>
    <source>
        <strain evidence="5 6">CAU 1644</strain>
    </source>
</reference>
<dbReference type="InterPro" id="IPR042099">
    <property type="entry name" value="ANL_N_sf"/>
</dbReference>
<evidence type="ECO:0000259" key="4">
    <source>
        <dbReference type="Pfam" id="PF13193"/>
    </source>
</evidence>
<evidence type="ECO:0000313" key="6">
    <source>
        <dbReference type="Proteomes" id="UP001215827"/>
    </source>
</evidence>
<dbReference type="EMBL" id="CP121106">
    <property type="protein sequence ID" value="WFL78163.1"/>
    <property type="molecule type" value="Genomic_DNA"/>
</dbReference>
<dbReference type="Proteomes" id="UP001215827">
    <property type="component" value="Chromosome"/>
</dbReference>
<keyword evidence="2" id="KW-0436">Ligase</keyword>
<dbReference type="SUPFAM" id="SSF56801">
    <property type="entry name" value="Acetyl-CoA synthetase-like"/>
    <property type="match status" value="1"/>
</dbReference>